<reference evidence="2" key="1">
    <citation type="submission" date="2023-07" db="EMBL/GenBank/DDBJ databases">
        <title>30 novel species of actinomycetes from the DSMZ collection.</title>
        <authorList>
            <person name="Nouioui I."/>
        </authorList>
    </citation>
    <scope>NUCLEOTIDE SEQUENCE [LARGE SCALE GENOMIC DNA]</scope>
    <source>
        <strain evidence="2">DSM 42041</strain>
    </source>
</reference>
<protein>
    <recommendedName>
        <fullName evidence="3">Histidine kinase</fullName>
    </recommendedName>
</protein>
<organism evidence="1 2">
    <name type="scientific">Streptomyces hazeniae</name>
    <dbReference type="NCBI Taxonomy" id="3075538"/>
    <lineage>
        <taxon>Bacteria</taxon>
        <taxon>Bacillati</taxon>
        <taxon>Actinomycetota</taxon>
        <taxon>Actinomycetes</taxon>
        <taxon>Kitasatosporales</taxon>
        <taxon>Streptomycetaceae</taxon>
        <taxon>Streptomyces</taxon>
    </lineage>
</organism>
<evidence type="ECO:0008006" key="3">
    <source>
        <dbReference type="Google" id="ProtNLM"/>
    </source>
</evidence>
<dbReference type="Proteomes" id="UP001183414">
    <property type="component" value="Unassembled WGS sequence"/>
</dbReference>
<proteinExistence type="predicted"/>
<keyword evidence="2" id="KW-1185">Reference proteome</keyword>
<evidence type="ECO:0000313" key="1">
    <source>
        <dbReference type="EMBL" id="MDT0382635.1"/>
    </source>
</evidence>
<dbReference type="RefSeq" id="WP_311676209.1">
    <property type="nucleotide sequence ID" value="NZ_JAVREQ010000046.1"/>
</dbReference>
<dbReference type="EMBL" id="JAVREQ010000046">
    <property type="protein sequence ID" value="MDT0382635.1"/>
    <property type="molecule type" value="Genomic_DNA"/>
</dbReference>
<sequence length="44" mass="4553">MAGGVLLALSQVRQAQATAEELAAEADRRGEAVSTLAGDVRTLR</sequence>
<evidence type="ECO:0000313" key="2">
    <source>
        <dbReference type="Proteomes" id="UP001183414"/>
    </source>
</evidence>
<gene>
    <name evidence="1" type="ORF">RM572_28180</name>
</gene>
<name>A0ABU2P063_9ACTN</name>
<accession>A0ABU2P063</accession>
<comment type="caution">
    <text evidence="1">The sequence shown here is derived from an EMBL/GenBank/DDBJ whole genome shotgun (WGS) entry which is preliminary data.</text>
</comment>